<comment type="cofactor">
    <cofactor evidence="1 5">
        <name>heme</name>
        <dbReference type="ChEBI" id="CHEBI:30413"/>
    </cofactor>
</comment>
<comment type="caution">
    <text evidence="8">The sequence shown here is derived from an EMBL/GenBank/DDBJ whole genome shotgun (WGS) entry which is preliminary data.</text>
</comment>
<dbReference type="Proteomes" id="UP000624244">
    <property type="component" value="Unassembled WGS sequence"/>
</dbReference>
<dbReference type="InterPro" id="IPR001128">
    <property type="entry name" value="Cyt_P450"/>
</dbReference>
<name>A0A8H5ZJA6_COCSA</name>
<dbReference type="GO" id="GO:0004497">
    <property type="term" value="F:monooxygenase activity"/>
    <property type="evidence" value="ECO:0007669"/>
    <property type="project" value="UniProtKB-KW"/>
</dbReference>
<dbReference type="SUPFAM" id="SSF48264">
    <property type="entry name" value="Cytochrome P450"/>
    <property type="match status" value="1"/>
</dbReference>
<accession>A0A8H5ZJA6</accession>
<dbReference type="Gene3D" id="1.10.630.10">
    <property type="entry name" value="Cytochrome P450"/>
    <property type="match status" value="1"/>
</dbReference>
<feature type="transmembrane region" description="Helical" evidence="7">
    <location>
        <begin position="16"/>
        <end position="34"/>
    </location>
</feature>
<keyword evidence="6" id="KW-0503">Monooxygenase</keyword>
<keyword evidence="3 5" id="KW-0479">Metal-binding</keyword>
<evidence type="ECO:0000313" key="9">
    <source>
        <dbReference type="Proteomes" id="UP000624244"/>
    </source>
</evidence>
<evidence type="ECO:0000256" key="5">
    <source>
        <dbReference type="PIRSR" id="PIRSR602401-1"/>
    </source>
</evidence>
<evidence type="ECO:0000256" key="7">
    <source>
        <dbReference type="SAM" id="Phobius"/>
    </source>
</evidence>
<dbReference type="EMBL" id="WNKQ01000007">
    <property type="protein sequence ID" value="KAF5850195.1"/>
    <property type="molecule type" value="Genomic_DNA"/>
</dbReference>
<dbReference type="PANTHER" id="PTHR24305">
    <property type="entry name" value="CYTOCHROME P450"/>
    <property type="match status" value="1"/>
</dbReference>
<dbReference type="GO" id="GO:0005506">
    <property type="term" value="F:iron ion binding"/>
    <property type="evidence" value="ECO:0007669"/>
    <property type="project" value="InterPro"/>
</dbReference>
<dbReference type="GO" id="GO:0016705">
    <property type="term" value="F:oxidoreductase activity, acting on paired donors, with incorporation or reduction of molecular oxygen"/>
    <property type="evidence" value="ECO:0007669"/>
    <property type="project" value="InterPro"/>
</dbReference>
<dbReference type="PRINTS" id="PR00385">
    <property type="entry name" value="P450"/>
</dbReference>
<evidence type="ECO:0000256" key="3">
    <source>
        <dbReference type="ARBA" id="ARBA00022723"/>
    </source>
</evidence>
<comment type="similarity">
    <text evidence="2 6">Belongs to the cytochrome P450 family.</text>
</comment>
<evidence type="ECO:0000256" key="4">
    <source>
        <dbReference type="ARBA" id="ARBA00023004"/>
    </source>
</evidence>
<evidence type="ECO:0000313" key="8">
    <source>
        <dbReference type="EMBL" id="KAF5850195.1"/>
    </source>
</evidence>
<dbReference type="PRINTS" id="PR00463">
    <property type="entry name" value="EP450I"/>
</dbReference>
<dbReference type="AlphaFoldDB" id="A0A8H5ZJA6"/>
<dbReference type="InterPro" id="IPR036396">
    <property type="entry name" value="Cyt_P450_sf"/>
</dbReference>
<keyword evidence="6" id="KW-0560">Oxidoreductase</keyword>
<keyword evidence="5 6" id="KW-0349">Heme</keyword>
<organism evidence="8 9">
    <name type="scientific">Cochliobolus sativus</name>
    <name type="common">Common root rot and spot blotch fungus</name>
    <name type="synonym">Bipolaris sorokiniana</name>
    <dbReference type="NCBI Taxonomy" id="45130"/>
    <lineage>
        <taxon>Eukaryota</taxon>
        <taxon>Fungi</taxon>
        <taxon>Dikarya</taxon>
        <taxon>Ascomycota</taxon>
        <taxon>Pezizomycotina</taxon>
        <taxon>Dothideomycetes</taxon>
        <taxon>Pleosporomycetidae</taxon>
        <taxon>Pleosporales</taxon>
        <taxon>Pleosporineae</taxon>
        <taxon>Pleosporaceae</taxon>
        <taxon>Bipolaris</taxon>
    </lineage>
</organism>
<evidence type="ECO:0000256" key="2">
    <source>
        <dbReference type="ARBA" id="ARBA00010617"/>
    </source>
</evidence>
<evidence type="ECO:0000256" key="1">
    <source>
        <dbReference type="ARBA" id="ARBA00001971"/>
    </source>
</evidence>
<dbReference type="InterPro" id="IPR017972">
    <property type="entry name" value="Cyt_P450_CS"/>
</dbReference>
<sequence>MAMLALTEFAGKPLNLGLLSLGILFTSILWRIFYMQKLHPLAKFHGPWYATSFSFVGAMISIFRKEPEWIAHLEKVYGTEHPIRISPYVLLFCRTSSMKDIYRDNQMNVKGGVYQSGALGPPNLVSIVDGEEHRALRKALSNGPWIIGPLKNAWESRFDELITLFISKLHEHAEAKRIICLSDKMTEFAADILGMISFSEPFGSIKNQRDERGLIGNFRKGLPIFGFTGRFKFLRDKLLPLPIMAKLLLPSAADEAGMGWLMGEAERQIAAREKLIAEEKFQGKPDFLQHCLEARFSDGSSLSPLQKLSHVTLLILAGADTTGTAMGMTLQFMLTNPSVLERAQAEIEAADSKGLLSTPIRYDEMKQHLPYFGACIKESLRLAPPAVNLFAREVPKGGKVIDGHFVPGGTDVTNFAYTIQRNKEFYGEDANEYKPERWLESQQRSFDMEAVQFTFGIGPRVCLGKDVAILESHKLLPEIIRRFDFDIKQLGKYTVTGGVASLQGLMVSPKPKA</sequence>
<dbReference type="Pfam" id="PF00067">
    <property type="entry name" value="p450"/>
    <property type="match status" value="1"/>
</dbReference>
<keyword evidence="7" id="KW-0472">Membrane</keyword>
<protein>
    <recommendedName>
        <fullName evidence="10">Cytochrome P450</fullName>
    </recommendedName>
</protein>
<keyword evidence="7" id="KW-1133">Transmembrane helix</keyword>
<proteinExistence type="inferred from homology"/>
<feature type="binding site" description="axial binding residue" evidence="5">
    <location>
        <position position="462"/>
    </location>
    <ligand>
        <name>heme</name>
        <dbReference type="ChEBI" id="CHEBI:30413"/>
    </ligand>
    <ligandPart>
        <name>Fe</name>
        <dbReference type="ChEBI" id="CHEBI:18248"/>
    </ligandPart>
</feature>
<dbReference type="PROSITE" id="PS00086">
    <property type="entry name" value="CYTOCHROME_P450"/>
    <property type="match status" value="1"/>
</dbReference>
<evidence type="ECO:0008006" key="10">
    <source>
        <dbReference type="Google" id="ProtNLM"/>
    </source>
</evidence>
<keyword evidence="7" id="KW-0812">Transmembrane</keyword>
<dbReference type="InterPro" id="IPR002401">
    <property type="entry name" value="Cyt_P450_E_grp-I"/>
</dbReference>
<dbReference type="PANTHER" id="PTHR24305:SF232">
    <property type="entry name" value="P450, PUTATIVE (EUROFUNG)-RELATED"/>
    <property type="match status" value="1"/>
</dbReference>
<gene>
    <name evidence="8" type="ORF">GGP41_002419</name>
</gene>
<dbReference type="GO" id="GO:0020037">
    <property type="term" value="F:heme binding"/>
    <property type="evidence" value="ECO:0007669"/>
    <property type="project" value="InterPro"/>
</dbReference>
<evidence type="ECO:0000256" key="6">
    <source>
        <dbReference type="RuleBase" id="RU000461"/>
    </source>
</evidence>
<keyword evidence="4 5" id="KW-0408">Iron</keyword>
<dbReference type="InterPro" id="IPR050121">
    <property type="entry name" value="Cytochrome_P450_monoxygenase"/>
</dbReference>
<reference evidence="8" key="1">
    <citation type="submission" date="2019-11" db="EMBL/GenBank/DDBJ databases">
        <title>Bipolaris sorokiniana Genome sequencing.</title>
        <authorList>
            <person name="Wang H."/>
        </authorList>
    </citation>
    <scope>NUCLEOTIDE SEQUENCE</scope>
</reference>